<evidence type="ECO:0000313" key="2">
    <source>
        <dbReference type="Proteomes" id="UP001157167"/>
    </source>
</evidence>
<name>A0ABQ6F7G0_9RHOO</name>
<gene>
    <name evidence="1" type="ORF">GCM10007933_09540</name>
</gene>
<dbReference type="RefSeq" id="WP_284186942.1">
    <property type="nucleotide sequence ID" value="NZ_BSPX01000009.1"/>
</dbReference>
<organism evidence="1 2">
    <name type="scientific">Zoogloea oryzae</name>
    <dbReference type="NCBI Taxonomy" id="310767"/>
    <lineage>
        <taxon>Bacteria</taxon>
        <taxon>Pseudomonadati</taxon>
        <taxon>Pseudomonadota</taxon>
        <taxon>Betaproteobacteria</taxon>
        <taxon>Rhodocyclales</taxon>
        <taxon>Zoogloeaceae</taxon>
        <taxon>Zoogloea</taxon>
    </lineage>
</organism>
<accession>A0ABQ6F7G0</accession>
<evidence type="ECO:0000313" key="1">
    <source>
        <dbReference type="EMBL" id="GLT21502.1"/>
    </source>
</evidence>
<sequence length="43" mass="4407">MFPFLPAVLAALPTGPGAAVALLAAAAAYALTQRQIDARVEIR</sequence>
<reference evidence="2" key="1">
    <citation type="journal article" date="2019" name="Int. J. Syst. Evol. Microbiol.">
        <title>The Global Catalogue of Microorganisms (GCM) 10K type strain sequencing project: providing services to taxonomists for standard genome sequencing and annotation.</title>
        <authorList>
            <consortium name="The Broad Institute Genomics Platform"/>
            <consortium name="The Broad Institute Genome Sequencing Center for Infectious Disease"/>
            <person name="Wu L."/>
            <person name="Ma J."/>
        </authorList>
    </citation>
    <scope>NUCLEOTIDE SEQUENCE [LARGE SCALE GENOMIC DNA]</scope>
    <source>
        <strain evidence="2">NBRC 102407</strain>
    </source>
</reference>
<comment type="caution">
    <text evidence="1">The sequence shown here is derived from an EMBL/GenBank/DDBJ whole genome shotgun (WGS) entry which is preliminary data.</text>
</comment>
<dbReference type="EMBL" id="BSPX01000009">
    <property type="protein sequence ID" value="GLT21502.1"/>
    <property type="molecule type" value="Genomic_DNA"/>
</dbReference>
<dbReference type="Proteomes" id="UP001157167">
    <property type="component" value="Unassembled WGS sequence"/>
</dbReference>
<proteinExistence type="predicted"/>
<keyword evidence="2" id="KW-1185">Reference proteome</keyword>
<protein>
    <submittedName>
        <fullName evidence="1">Uncharacterized protein</fullName>
    </submittedName>
</protein>